<organism evidence="2 3">
    <name type="scientific">Lysinibacillus xylanilyticus</name>
    <dbReference type="NCBI Taxonomy" id="582475"/>
    <lineage>
        <taxon>Bacteria</taxon>
        <taxon>Bacillati</taxon>
        <taxon>Bacillota</taxon>
        <taxon>Bacilli</taxon>
        <taxon>Bacillales</taxon>
        <taxon>Bacillaceae</taxon>
        <taxon>Lysinibacillus</taxon>
    </lineage>
</organism>
<keyword evidence="3" id="KW-1185">Reference proteome</keyword>
<name>A0ABT4EY86_9BACI</name>
<feature type="transmembrane region" description="Helical" evidence="1">
    <location>
        <begin position="50"/>
        <end position="71"/>
    </location>
</feature>
<sequence length="159" mass="17969">MKQKELSRWLKLIIICCALFGLLFCVYVGPQTGKEVLLDSEELLALYKPFIAFIWITGIPFFLALVLGWKICTDIGSNQDFTVVNAYRLKIISVLAMIEGVLYVAALLYIFAIGSYHTDVLVIMLLILFFAIVISVFTSMLSYLVRKASEIKQDNDLTI</sequence>
<reference evidence="2 3" key="1">
    <citation type="submission" date="2022-05" db="EMBL/GenBank/DDBJ databases">
        <title>Genome Sequencing of Bee-Associated Microbes.</title>
        <authorList>
            <person name="Dunlap C."/>
        </authorList>
    </citation>
    <scope>NUCLEOTIDE SEQUENCE [LARGE SCALE GENOMIC DNA]</scope>
    <source>
        <strain evidence="2 3">NRRL BD-083</strain>
    </source>
</reference>
<comment type="caution">
    <text evidence="2">The sequence shown here is derived from an EMBL/GenBank/DDBJ whole genome shotgun (WGS) entry which is preliminary data.</text>
</comment>
<keyword evidence="1" id="KW-0472">Membrane</keyword>
<feature type="transmembrane region" description="Helical" evidence="1">
    <location>
        <begin position="12"/>
        <end position="30"/>
    </location>
</feature>
<dbReference type="InterPro" id="IPR021354">
    <property type="entry name" value="DUF2975"/>
</dbReference>
<evidence type="ECO:0000313" key="3">
    <source>
        <dbReference type="Proteomes" id="UP001527052"/>
    </source>
</evidence>
<accession>A0ABT4EY86</accession>
<feature type="transmembrane region" description="Helical" evidence="1">
    <location>
        <begin position="120"/>
        <end position="145"/>
    </location>
</feature>
<evidence type="ECO:0000256" key="1">
    <source>
        <dbReference type="SAM" id="Phobius"/>
    </source>
</evidence>
<dbReference type="RefSeq" id="WP_268639152.1">
    <property type="nucleotide sequence ID" value="NZ_CP189807.1"/>
</dbReference>
<dbReference type="Pfam" id="PF11188">
    <property type="entry name" value="DUF2975"/>
    <property type="match status" value="1"/>
</dbReference>
<evidence type="ECO:0000313" key="2">
    <source>
        <dbReference type="EMBL" id="MCY9549169.1"/>
    </source>
</evidence>
<dbReference type="Proteomes" id="UP001527052">
    <property type="component" value="Unassembled WGS sequence"/>
</dbReference>
<feature type="transmembrane region" description="Helical" evidence="1">
    <location>
        <begin position="91"/>
        <end position="114"/>
    </location>
</feature>
<dbReference type="EMBL" id="JAMDLZ010000040">
    <property type="protein sequence ID" value="MCY9549169.1"/>
    <property type="molecule type" value="Genomic_DNA"/>
</dbReference>
<keyword evidence="1" id="KW-0812">Transmembrane</keyword>
<protein>
    <submittedName>
        <fullName evidence="2">DUF2975 domain-containing protein</fullName>
    </submittedName>
</protein>
<gene>
    <name evidence="2" type="ORF">M5W82_20020</name>
</gene>
<keyword evidence="1" id="KW-1133">Transmembrane helix</keyword>
<proteinExistence type="predicted"/>